<evidence type="ECO:0000256" key="1">
    <source>
        <dbReference type="SAM" id="SignalP"/>
    </source>
</evidence>
<evidence type="ECO:0000313" key="3">
    <source>
        <dbReference type="Proteomes" id="UP000256845"/>
    </source>
</evidence>
<name>A0A3D9HVV8_9PROT</name>
<dbReference type="AlphaFoldDB" id="A0A3D9HVV8"/>
<dbReference type="PROSITE" id="PS51257">
    <property type="entry name" value="PROKAR_LIPOPROTEIN"/>
    <property type="match status" value="1"/>
</dbReference>
<keyword evidence="1" id="KW-0732">Signal</keyword>
<sequence>MFYRLKTQCWKLMILVPLAMLGACASQPGEFSGRSKTTILVMADDSDPTTLARSNSTHYRVNAGLKGAMSRQGFRLLDENFAEAQLGWRFHDRQPESDLIQAAKLMRQSGQANLQPEILVLYRLHSRHRDNGYATVVRTRLAGAIFDIAGNRFLDEFELPVAEYSAPADCNQRCMDRVVGSKAKDISNRLGTVLGRKLAAYSPGGKDRKYEDDRDDFDNEDSFKLTLEGFNSEESREIIRVMTNEFPGYQDLELISRNRTTRLYRYDSKASRAKLEKWIVILLSDMGFNPDHEVDITVAGNRISVTRLDILDPYPPKKKQNKKSPRFQ</sequence>
<accession>A0A3D9HVV8</accession>
<comment type="caution">
    <text evidence="2">The sequence shown here is derived from an EMBL/GenBank/DDBJ whole genome shotgun (WGS) entry which is preliminary data.</text>
</comment>
<gene>
    <name evidence="2" type="ORF">DFP90_101336</name>
</gene>
<dbReference type="EMBL" id="QRDW01000001">
    <property type="protein sequence ID" value="RED53545.1"/>
    <property type="molecule type" value="Genomic_DNA"/>
</dbReference>
<feature type="signal peptide" evidence="1">
    <location>
        <begin position="1"/>
        <end position="25"/>
    </location>
</feature>
<evidence type="ECO:0000313" key="2">
    <source>
        <dbReference type="EMBL" id="RED53545.1"/>
    </source>
</evidence>
<proteinExistence type="predicted"/>
<reference evidence="2 3" key="1">
    <citation type="submission" date="2018-07" db="EMBL/GenBank/DDBJ databases">
        <title>Genomic Encyclopedia of Type Strains, Phase III (KMG-III): the genomes of soil and plant-associated and newly described type strains.</title>
        <authorList>
            <person name="Whitman W."/>
        </authorList>
    </citation>
    <scope>NUCLEOTIDE SEQUENCE [LARGE SCALE GENOMIC DNA]</scope>
    <source>
        <strain evidence="2 3">CECT 8488</strain>
    </source>
</reference>
<dbReference type="Proteomes" id="UP000256845">
    <property type="component" value="Unassembled WGS sequence"/>
</dbReference>
<protein>
    <submittedName>
        <fullName evidence="2">Uncharacterized protein</fullName>
    </submittedName>
</protein>
<keyword evidence="3" id="KW-1185">Reference proteome</keyword>
<feature type="chain" id="PRO_5017802323" evidence="1">
    <location>
        <begin position="26"/>
        <end position="328"/>
    </location>
</feature>
<organism evidence="2 3">
    <name type="scientific">Aestuariispira insulae</name>
    <dbReference type="NCBI Taxonomy" id="1461337"/>
    <lineage>
        <taxon>Bacteria</taxon>
        <taxon>Pseudomonadati</taxon>
        <taxon>Pseudomonadota</taxon>
        <taxon>Alphaproteobacteria</taxon>
        <taxon>Rhodospirillales</taxon>
        <taxon>Kiloniellaceae</taxon>
        <taxon>Aestuariispira</taxon>
    </lineage>
</organism>